<feature type="region of interest" description="Disordered" evidence="1">
    <location>
        <begin position="1"/>
        <end position="38"/>
    </location>
</feature>
<keyword evidence="3" id="KW-1185">Reference proteome</keyword>
<sequence length="273" mass="31408">MPSRSRLPMEETQRKRRGHEFLPPPRVIDRTPGERGQENVPEADKIAHIHYFGGAVDFWVTEMWQEIGTGEWMAFGYMKFSHAPNDGEWGSQYLSALEQMVLGRDLPYIVERDLYWDPTPMWQIERAGVWDSHGYQYIVRYGEMRGWPTPKIAELCRKAHQDQAPADTAMWDGTEWWTASEAPLEIRERLGVPSHVDADDVDLDELGYPYLVQHLKHIGHPPAYIARICRKAAAVNAPPDTYLLEFPHHTVRTVGEVLELLQNVGYHAEPPSV</sequence>
<organism evidence="2 3">
    <name type="scientific">Actinomadura rudentiformis</name>
    <dbReference type="NCBI Taxonomy" id="359158"/>
    <lineage>
        <taxon>Bacteria</taxon>
        <taxon>Bacillati</taxon>
        <taxon>Actinomycetota</taxon>
        <taxon>Actinomycetes</taxon>
        <taxon>Streptosporangiales</taxon>
        <taxon>Thermomonosporaceae</taxon>
        <taxon>Actinomadura</taxon>
    </lineage>
</organism>
<proteinExistence type="predicted"/>
<comment type="caution">
    <text evidence="2">The sequence shown here is derived from an EMBL/GenBank/DDBJ whole genome shotgun (WGS) entry which is preliminary data.</text>
</comment>
<dbReference type="EMBL" id="WBMT01000015">
    <property type="protein sequence ID" value="KAB2344899.1"/>
    <property type="molecule type" value="Genomic_DNA"/>
</dbReference>
<accession>A0A6H9YSM6</accession>
<dbReference type="RefSeq" id="WP_151565267.1">
    <property type="nucleotide sequence ID" value="NZ_WBMT01000015.1"/>
</dbReference>
<protein>
    <submittedName>
        <fullName evidence="2">Uncharacterized protein</fullName>
    </submittedName>
</protein>
<feature type="compositionally biased region" description="Basic and acidic residues" evidence="1">
    <location>
        <begin position="27"/>
        <end position="38"/>
    </location>
</feature>
<dbReference type="Proteomes" id="UP000468735">
    <property type="component" value="Unassembled WGS sequence"/>
</dbReference>
<reference evidence="2 3" key="1">
    <citation type="submission" date="2019-09" db="EMBL/GenBank/DDBJ databases">
        <title>Actinomadura physcomitrii sp. nov., a novel actinomycete isolated from moss [Physcomitrium sphaericum (Ludw) Fuernr].</title>
        <authorList>
            <person name="Zhuang X."/>
            <person name="Liu C."/>
        </authorList>
    </citation>
    <scope>NUCLEOTIDE SEQUENCE [LARGE SCALE GENOMIC DNA]</scope>
    <source>
        <strain evidence="2 3">HMC1</strain>
    </source>
</reference>
<evidence type="ECO:0000313" key="2">
    <source>
        <dbReference type="EMBL" id="KAB2344899.1"/>
    </source>
</evidence>
<name>A0A6H9YSM6_9ACTN</name>
<evidence type="ECO:0000313" key="3">
    <source>
        <dbReference type="Proteomes" id="UP000468735"/>
    </source>
</evidence>
<evidence type="ECO:0000256" key="1">
    <source>
        <dbReference type="SAM" id="MobiDB-lite"/>
    </source>
</evidence>
<gene>
    <name evidence="2" type="ORF">F8566_30380</name>
</gene>
<dbReference type="OrthoDB" id="3430657at2"/>
<dbReference type="AlphaFoldDB" id="A0A6H9YSM6"/>